<keyword evidence="3" id="KW-0716">Sensory transduction</keyword>
<dbReference type="Gene3D" id="3.30.450.40">
    <property type="match status" value="1"/>
</dbReference>
<comment type="caution">
    <text evidence="12">The sequence shown here is derived from an EMBL/GenBank/DDBJ whole genome shotgun (WGS) entry which is preliminary data.</text>
</comment>
<keyword evidence="7" id="KW-0067">ATP-binding</keyword>
<accession>A0AAD6CR19</accession>
<dbReference type="AlphaFoldDB" id="A0AAD6CR19"/>
<dbReference type="InterPro" id="IPR001294">
    <property type="entry name" value="Phytochrome"/>
</dbReference>
<keyword evidence="4" id="KW-0808">Transferase</keyword>
<dbReference type="InterPro" id="IPR003018">
    <property type="entry name" value="GAF"/>
</dbReference>
<dbReference type="Pfam" id="PF08446">
    <property type="entry name" value="PAS_2"/>
    <property type="match status" value="1"/>
</dbReference>
<keyword evidence="13" id="KW-1185">Reference proteome</keyword>
<dbReference type="GO" id="GO:0000155">
    <property type="term" value="F:phosphorelay sensor kinase activity"/>
    <property type="evidence" value="ECO:0007669"/>
    <property type="project" value="InterPro"/>
</dbReference>
<evidence type="ECO:0000256" key="10">
    <source>
        <dbReference type="ARBA" id="ARBA00023170"/>
    </source>
</evidence>
<evidence type="ECO:0000256" key="2">
    <source>
        <dbReference type="ARBA" id="ARBA00022553"/>
    </source>
</evidence>
<name>A0AAD6CR19_9EURO</name>
<evidence type="ECO:0000256" key="7">
    <source>
        <dbReference type="ARBA" id="ARBA00022840"/>
    </source>
</evidence>
<dbReference type="SUPFAM" id="SSF47384">
    <property type="entry name" value="Homodimeric domain of signal transducing histidine kinase"/>
    <property type="match status" value="1"/>
</dbReference>
<evidence type="ECO:0000256" key="1">
    <source>
        <dbReference type="ARBA" id="ARBA00022543"/>
    </source>
</evidence>
<dbReference type="InterPro" id="IPR016132">
    <property type="entry name" value="Phyto_chromo_attachment"/>
</dbReference>
<dbReference type="InterPro" id="IPR003661">
    <property type="entry name" value="HisK_dim/P_dom"/>
</dbReference>
<dbReference type="EMBL" id="JAQIZZ010000007">
    <property type="protein sequence ID" value="KAJ5533454.1"/>
    <property type="molecule type" value="Genomic_DNA"/>
</dbReference>
<evidence type="ECO:0000313" key="12">
    <source>
        <dbReference type="EMBL" id="KAJ5533454.1"/>
    </source>
</evidence>
<feature type="domain" description="Phytochrome chromophore attachment site" evidence="11">
    <location>
        <begin position="218"/>
        <end position="382"/>
    </location>
</feature>
<gene>
    <name evidence="12" type="ORF">N7494_010006</name>
</gene>
<evidence type="ECO:0000313" key="13">
    <source>
        <dbReference type="Proteomes" id="UP001220324"/>
    </source>
</evidence>
<keyword evidence="10" id="KW-0675">Receptor</keyword>
<dbReference type="InterPro" id="IPR036097">
    <property type="entry name" value="HisK_dim/P_sf"/>
</dbReference>
<dbReference type="InterPro" id="IPR029016">
    <property type="entry name" value="GAF-like_dom_sf"/>
</dbReference>
<dbReference type="InterPro" id="IPR013654">
    <property type="entry name" value="PAS_2"/>
</dbReference>
<keyword evidence="5" id="KW-0547">Nucleotide-binding</keyword>
<keyword evidence="6" id="KW-0418">Kinase</keyword>
<evidence type="ECO:0000256" key="8">
    <source>
        <dbReference type="ARBA" id="ARBA00022991"/>
    </source>
</evidence>
<evidence type="ECO:0000259" key="11">
    <source>
        <dbReference type="PROSITE" id="PS50046"/>
    </source>
</evidence>
<dbReference type="InterPro" id="IPR043150">
    <property type="entry name" value="Phytochrome_PHY_sf"/>
</dbReference>
<dbReference type="SUPFAM" id="SSF55785">
    <property type="entry name" value="PYP-like sensor domain (PAS domain)"/>
    <property type="match status" value="1"/>
</dbReference>
<dbReference type="SUPFAM" id="SSF55781">
    <property type="entry name" value="GAF domain-like"/>
    <property type="match status" value="2"/>
</dbReference>
<dbReference type="InterPro" id="IPR013515">
    <property type="entry name" value="Phytochrome_cen-reg"/>
</dbReference>
<evidence type="ECO:0000256" key="5">
    <source>
        <dbReference type="ARBA" id="ARBA00022741"/>
    </source>
</evidence>
<reference evidence="12 13" key="1">
    <citation type="journal article" date="2023" name="IMA Fungus">
        <title>Comparative genomic study of the Penicillium genus elucidates a diverse pangenome and 15 lateral gene transfer events.</title>
        <authorList>
            <person name="Petersen C."/>
            <person name="Sorensen T."/>
            <person name="Nielsen M.R."/>
            <person name="Sondergaard T.E."/>
            <person name="Sorensen J.L."/>
            <person name="Fitzpatrick D.A."/>
            <person name="Frisvad J.C."/>
            <person name="Nielsen K.L."/>
        </authorList>
    </citation>
    <scope>NUCLEOTIDE SEQUENCE [LARGE SCALE GENOMIC DNA]</scope>
    <source>
        <strain evidence="12 13">IBT 35679</strain>
    </source>
</reference>
<dbReference type="InterPro" id="IPR035965">
    <property type="entry name" value="PAS-like_dom_sf"/>
</dbReference>
<evidence type="ECO:0000256" key="6">
    <source>
        <dbReference type="ARBA" id="ARBA00022777"/>
    </source>
</evidence>
<keyword evidence="9" id="KW-0902">Two-component regulatory system</keyword>
<keyword evidence="2" id="KW-0597">Phosphoprotein</keyword>
<sequence>MIENGHAVITGRDGPIFQYCEDEPIRIPGAIQSFGVIIALREESPNLFVIRVVSENSYELMGYSPNQLFEMESFCDILNTDQADTLLYHVDSLRDDMHDPTADGPEVFSLSITTGLGQIRRFWCAAHINPTQKDFIICELELEDDELNPLNVGGIETSPASSSLSESPTIEQIATTHINLSQPLRTFRNARRSRGEAAAMEVFGALTQIQEQLGLANDLKTLLHATASLVKDLTGFHKVLIYRFDSSWNGQVVTELVDPQLQHSADLYQDFHFPASDIPQQARELYRINKVRLLYDRDQVTSRLVCRTMEDLRTPLDMTHAYLRALSPIHIKYLTHMKVRSCMSISINGSKDLWGLISCHSYGNEGMRVSFPIRKMCRLLGDVVSRNIKRLSYTSRLRARRLINTFPTQTNPSSYIIASADTLLQLFGADYGALSIHEETNFFGEILALLGFLRLRQTNTVLASYDIIRDFPDFYYPPGLKVISGFLYMPLSADGRDSLVFFRKGQLSEIKWGGDPYNVAKQKGTARYLEPRSSFEAWRETVLGQSREWTENDMEIAAILCFVYGKYIKVMRQKQNSMQSHFLLANSAHDFRTPLNSIITNLEIALGGALDAETRQNLTKSHSASKSLIYVVNDLLDLTNTGQDQGLLHLQMRELSIGDVGTPYTVFSPGIHAWCVNLVYEPFCKLNFDPRGDEIHGVWAAVDGNRLFPTSQKFPELLQDPMVIQKIKDSGVIGSLYIVGAMK</sequence>
<dbReference type="GO" id="GO:0005524">
    <property type="term" value="F:ATP binding"/>
    <property type="evidence" value="ECO:0007669"/>
    <property type="project" value="UniProtKB-KW"/>
</dbReference>
<dbReference type="Proteomes" id="UP001220324">
    <property type="component" value="Unassembled WGS sequence"/>
</dbReference>
<dbReference type="Pfam" id="PF00512">
    <property type="entry name" value="HisKA"/>
    <property type="match status" value="1"/>
</dbReference>
<keyword evidence="1" id="KW-0600">Photoreceptor protein</keyword>
<dbReference type="GO" id="GO:0009584">
    <property type="term" value="P:detection of visible light"/>
    <property type="evidence" value="ECO:0007669"/>
    <property type="project" value="InterPro"/>
</dbReference>
<proteinExistence type="predicted"/>
<dbReference type="PANTHER" id="PTHR43065">
    <property type="entry name" value="SENSOR HISTIDINE KINASE"/>
    <property type="match status" value="1"/>
</dbReference>
<dbReference type="Gene3D" id="3.30.450.20">
    <property type="entry name" value="PAS domain"/>
    <property type="match status" value="1"/>
</dbReference>
<evidence type="ECO:0000256" key="4">
    <source>
        <dbReference type="ARBA" id="ARBA00022679"/>
    </source>
</evidence>
<dbReference type="Pfam" id="PF01590">
    <property type="entry name" value="GAF"/>
    <property type="match status" value="1"/>
</dbReference>
<dbReference type="PROSITE" id="PS50046">
    <property type="entry name" value="PHYTOCHROME_2"/>
    <property type="match status" value="1"/>
</dbReference>
<evidence type="ECO:0000256" key="3">
    <source>
        <dbReference type="ARBA" id="ARBA00022606"/>
    </source>
</evidence>
<dbReference type="Pfam" id="PF00360">
    <property type="entry name" value="PHY"/>
    <property type="match status" value="1"/>
</dbReference>
<dbReference type="CDD" id="cd00082">
    <property type="entry name" value="HisKA"/>
    <property type="match status" value="1"/>
</dbReference>
<dbReference type="Gene3D" id="1.10.287.130">
    <property type="match status" value="1"/>
</dbReference>
<dbReference type="SMART" id="SM00388">
    <property type="entry name" value="HisKA"/>
    <property type="match status" value="1"/>
</dbReference>
<dbReference type="Gene3D" id="3.30.450.270">
    <property type="match status" value="1"/>
</dbReference>
<keyword evidence="8" id="KW-0157">Chromophore</keyword>
<protein>
    <recommendedName>
        <fullName evidence="11">Phytochrome chromophore attachment site domain-containing protein</fullName>
    </recommendedName>
</protein>
<dbReference type="PANTHER" id="PTHR43065:SF10">
    <property type="entry name" value="PEROXIDE STRESS-ACTIVATED HISTIDINE KINASE MAK3"/>
    <property type="match status" value="1"/>
</dbReference>
<organism evidence="12 13">
    <name type="scientific">Penicillium frequentans</name>
    <dbReference type="NCBI Taxonomy" id="3151616"/>
    <lineage>
        <taxon>Eukaryota</taxon>
        <taxon>Fungi</taxon>
        <taxon>Dikarya</taxon>
        <taxon>Ascomycota</taxon>
        <taxon>Pezizomycotina</taxon>
        <taxon>Eurotiomycetes</taxon>
        <taxon>Eurotiomycetidae</taxon>
        <taxon>Eurotiales</taxon>
        <taxon>Aspergillaceae</taxon>
        <taxon>Penicillium</taxon>
    </lineage>
</organism>
<dbReference type="GO" id="GO:0006355">
    <property type="term" value="P:regulation of DNA-templated transcription"/>
    <property type="evidence" value="ECO:0007669"/>
    <property type="project" value="InterPro"/>
</dbReference>
<dbReference type="PRINTS" id="PR01033">
    <property type="entry name" value="PHYTOCHROME"/>
</dbReference>
<evidence type="ECO:0000256" key="9">
    <source>
        <dbReference type="ARBA" id="ARBA00023012"/>
    </source>
</evidence>
<dbReference type="GO" id="GO:0009881">
    <property type="term" value="F:photoreceptor activity"/>
    <property type="evidence" value="ECO:0007669"/>
    <property type="project" value="UniProtKB-KW"/>
</dbReference>